<evidence type="ECO:0000256" key="4">
    <source>
        <dbReference type="ARBA" id="ARBA00022840"/>
    </source>
</evidence>
<dbReference type="GO" id="GO:0005829">
    <property type="term" value="C:cytosol"/>
    <property type="evidence" value="ECO:0007669"/>
    <property type="project" value="TreeGrafter"/>
</dbReference>
<dbReference type="InterPro" id="IPR000873">
    <property type="entry name" value="AMP-dep_synth/lig_dom"/>
</dbReference>
<evidence type="ECO:0000256" key="2">
    <source>
        <dbReference type="ARBA" id="ARBA00022598"/>
    </source>
</evidence>
<evidence type="ECO:0000256" key="1">
    <source>
        <dbReference type="ARBA" id="ARBA00013275"/>
    </source>
</evidence>
<proteinExistence type="predicted"/>
<evidence type="ECO:0000313" key="8">
    <source>
        <dbReference type="EMBL" id="SOC56892.1"/>
    </source>
</evidence>
<dbReference type="Proteomes" id="UP000219688">
    <property type="component" value="Unassembled WGS sequence"/>
</dbReference>
<evidence type="ECO:0000313" key="9">
    <source>
        <dbReference type="Proteomes" id="UP000219688"/>
    </source>
</evidence>
<evidence type="ECO:0000259" key="6">
    <source>
        <dbReference type="Pfam" id="PF00501"/>
    </source>
</evidence>
<keyword evidence="5" id="KW-0007">Acetylation</keyword>
<keyword evidence="9" id="KW-1185">Reference proteome</keyword>
<protein>
    <recommendedName>
        <fullName evidence="1">acetate--CoA ligase</fullName>
        <ecNumber evidence="1">6.2.1.1</ecNumber>
    </recommendedName>
</protein>
<dbReference type="InterPro" id="IPR025110">
    <property type="entry name" value="AMP-bd_C"/>
</dbReference>
<dbReference type="InterPro" id="IPR045851">
    <property type="entry name" value="AMP-bd_C_sf"/>
</dbReference>
<dbReference type="InterPro" id="IPR042099">
    <property type="entry name" value="ANL_N_sf"/>
</dbReference>
<dbReference type="RefSeq" id="WP_097188765.1">
    <property type="nucleotide sequence ID" value="NZ_OBQK01000009.1"/>
</dbReference>
<organism evidence="8 9">
    <name type="scientific">Ornithinimicrobium cerasi</name>
    <dbReference type="NCBI Taxonomy" id="2248773"/>
    <lineage>
        <taxon>Bacteria</taxon>
        <taxon>Bacillati</taxon>
        <taxon>Actinomycetota</taxon>
        <taxon>Actinomycetes</taxon>
        <taxon>Micrococcales</taxon>
        <taxon>Ornithinimicrobiaceae</taxon>
        <taxon>Ornithinimicrobium</taxon>
    </lineage>
</organism>
<dbReference type="Gene3D" id="3.30.300.30">
    <property type="match status" value="1"/>
</dbReference>
<evidence type="ECO:0000256" key="5">
    <source>
        <dbReference type="ARBA" id="ARBA00022990"/>
    </source>
</evidence>
<dbReference type="PANTHER" id="PTHR24095:SF14">
    <property type="entry name" value="ACETYL-COENZYME A SYNTHETASE 1"/>
    <property type="match status" value="1"/>
</dbReference>
<dbReference type="AlphaFoldDB" id="A0A285VS65"/>
<gene>
    <name evidence="8" type="ORF">SAMN05421879_109102</name>
</gene>
<reference evidence="9" key="1">
    <citation type="submission" date="2017-08" db="EMBL/GenBank/DDBJ databases">
        <authorList>
            <person name="Varghese N."/>
            <person name="Submissions S."/>
        </authorList>
    </citation>
    <scope>NUCLEOTIDE SEQUENCE [LARGE SCALE GENOMIC DNA]</scope>
    <source>
        <strain evidence="9">USBA17B2</strain>
    </source>
</reference>
<dbReference type="SUPFAM" id="SSF56801">
    <property type="entry name" value="Acetyl-CoA synthetase-like"/>
    <property type="match status" value="1"/>
</dbReference>
<dbReference type="EC" id="6.2.1.1" evidence="1"/>
<evidence type="ECO:0000259" key="7">
    <source>
        <dbReference type="Pfam" id="PF13193"/>
    </source>
</evidence>
<dbReference type="GO" id="GO:0006085">
    <property type="term" value="P:acetyl-CoA biosynthetic process"/>
    <property type="evidence" value="ECO:0007669"/>
    <property type="project" value="TreeGrafter"/>
</dbReference>
<keyword evidence="3" id="KW-0547">Nucleotide-binding</keyword>
<dbReference type="Gene3D" id="3.40.50.12780">
    <property type="entry name" value="N-terminal domain of ligase-like"/>
    <property type="match status" value="1"/>
</dbReference>
<dbReference type="GO" id="GO:0005524">
    <property type="term" value="F:ATP binding"/>
    <property type="evidence" value="ECO:0007669"/>
    <property type="project" value="UniProtKB-KW"/>
</dbReference>
<dbReference type="Pfam" id="PF13193">
    <property type="entry name" value="AMP-binding_C"/>
    <property type="match status" value="1"/>
</dbReference>
<feature type="domain" description="AMP-dependent synthetase/ligase" evidence="6">
    <location>
        <begin position="54"/>
        <end position="442"/>
    </location>
</feature>
<accession>A0A285VS65</accession>
<keyword evidence="4" id="KW-0067">ATP-binding</keyword>
<name>A0A285VS65_9MICO</name>
<keyword evidence="2" id="KW-0436">Ligase</keyword>
<dbReference type="EMBL" id="OBQK01000009">
    <property type="protein sequence ID" value="SOC56892.1"/>
    <property type="molecule type" value="Genomic_DNA"/>
</dbReference>
<feature type="domain" description="AMP-binding enzyme C-terminal" evidence="7">
    <location>
        <begin position="500"/>
        <end position="572"/>
    </location>
</feature>
<dbReference type="GO" id="GO:0003987">
    <property type="term" value="F:acetate-CoA ligase activity"/>
    <property type="evidence" value="ECO:0007669"/>
    <property type="project" value="UniProtKB-EC"/>
</dbReference>
<dbReference type="Pfam" id="PF00501">
    <property type="entry name" value="AMP-binding"/>
    <property type="match status" value="1"/>
</dbReference>
<dbReference type="PANTHER" id="PTHR24095">
    <property type="entry name" value="ACETYL-COENZYME A SYNTHETASE"/>
    <property type="match status" value="1"/>
</dbReference>
<sequence length="613" mass="65932">MAERVTPLPPDPRWADVAARMHLLSEPTALWGEGGHGGRWLPGATLNLSVTCLDRHLVERGDAVAIHWEGEPGDRRDLTYRELHEQVVTLARALTAMGVGPGDRVGLHLGWLPETVVAMLACARIGAVHSVLPSSLPPGPLADRLGLLDLQVLFTQDGAWRHGTVLPLKARVDDALSAVGSVQHTIVVRRTGMDVAWYEGDRWYHDVVAAEPRPVRGESGRARHTPEPVALDASHPVASVPIANRGGQPVSVVHGTASVLANAIAVHGHLRTGGPFWCAGDIAWAVTQFHAVYGPLAWGDASVMYEGTLDVPHHRRAWEIIRRYGVETLVTSPSVMRTIRGWSRDMRELTEAPSLRRIATAGEPVEDELGAWMLEAFGRDLEVLDAWGQLELGGVVRVTGRAPGEREPMPDCGMEVVDRTGDVVEDGVAGEVVLRRPWAGVMVGVDGSDEQDHWGHWERHPGVYATGDLASRAADGTVTFLGRADDVVSVSGQLVSLREVREVLVDHPFVAAARVSVRKDVELGRAIVAAVVLAEDVGGGPDLDAVAVELMTAVREDLGGLARPRAVLVVDRFGEELGREAFSRAIAALATPDRAGTPRRVTWEQLVAASGEG</sequence>
<evidence type="ECO:0000256" key="3">
    <source>
        <dbReference type="ARBA" id="ARBA00022741"/>
    </source>
</evidence>